<dbReference type="Pfam" id="PF00994">
    <property type="entry name" value="MoCF_biosynth"/>
    <property type="match status" value="1"/>
</dbReference>
<dbReference type="Proteomes" id="UP000296034">
    <property type="component" value="Unassembled WGS sequence"/>
</dbReference>
<dbReference type="GO" id="GO:0046872">
    <property type="term" value="F:metal ion binding"/>
    <property type="evidence" value="ECO:0007669"/>
    <property type="project" value="UniProtKB-UniRule"/>
</dbReference>
<dbReference type="Gene3D" id="2.40.340.10">
    <property type="entry name" value="MoeA, C-terminal, domain IV"/>
    <property type="match status" value="1"/>
</dbReference>
<dbReference type="EMBL" id="PDKS01000001">
    <property type="protein sequence ID" value="PPI87544.1"/>
    <property type="molecule type" value="Genomic_DNA"/>
</dbReference>
<sequence>MKNSIKKLTSFQNARKTMLSHAYPVTNYICLPIVDALGCITSESLISPIDLPSFNSSAMDGYAIKSHDMKMNNLLKVCGDALAGKPFIGNWPNDSAISIMTGAQIPKSCEAVIKQEDVKIINNNIFINKPVILGQNIRLVGEDIKIGDVVIDKGVKLGITELSLIASLGIVSINVVRKLRVAIFSTGDELQYIGKKINFNNKLYDINRFAISLMLKKLGCEVIDFGIIKDNINDIRYVIKEADISSDIVITTGSLSVGKTDFMKTVLEEMGRIIFWKVAIKPGKPFAFGHLDKSWFIGLPGNSVSAIVTFYQLAQPFISKCQGQNYPSIFKKRYKVRTATNLKKSPGFIEFQRGYLVQSDKHEMQVCSTGVQNSHFFSSFTKANCFIILGCEQGNVKAGDWVEVEPFNMLLEK</sequence>
<dbReference type="Gene3D" id="3.90.105.10">
    <property type="entry name" value="Molybdopterin biosynthesis moea protein, domain 2"/>
    <property type="match status" value="1"/>
</dbReference>
<dbReference type="UniPathway" id="UPA00344"/>
<name>A0A2P5SYY0_9GAMM</name>
<evidence type="ECO:0000256" key="5">
    <source>
        <dbReference type="ARBA" id="ARBA00013269"/>
    </source>
</evidence>
<evidence type="ECO:0000256" key="6">
    <source>
        <dbReference type="ARBA" id="ARBA00021108"/>
    </source>
</evidence>
<dbReference type="EC" id="2.10.1.1" evidence="5 13"/>
<keyword evidence="11 13" id="KW-0501">Molybdenum cofactor biosynthesis</keyword>
<dbReference type="FunFam" id="2.40.340.10:FF:000003">
    <property type="entry name" value="Molybdopterin molybdenumtransferase"/>
    <property type="match status" value="1"/>
</dbReference>
<dbReference type="GO" id="GO:0061599">
    <property type="term" value="F:molybdopterin molybdotransferase activity"/>
    <property type="evidence" value="ECO:0007669"/>
    <property type="project" value="UniProtKB-UniRule"/>
</dbReference>
<comment type="similarity">
    <text evidence="4 13">Belongs to the MoeA family.</text>
</comment>
<evidence type="ECO:0000256" key="10">
    <source>
        <dbReference type="ARBA" id="ARBA00022842"/>
    </source>
</evidence>
<evidence type="ECO:0000259" key="14">
    <source>
        <dbReference type="SMART" id="SM00852"/>
    </source>
</evidence>
<dbReference type="RefSeq" id="WP_136131608.1">
    <property type="nucleotide sequence ID" value="NZ_PDKS01000001.1"/>
</dbReference>
<dbReference type="Gene3D" id="3.40.980.10">
    <property type="entry name" value="MoaB/Mog-like domain"/>
    <property type="match status" value="1"/>
</dbReference>
<dbReference type="SMART" id="SM00852">
    <property type="entry name" value="MoCF_biosynth"/>
    <property type="match status" value="1"/>
</dbReference>
<evidence type="ECO:0000256" key="11">
    <source>
        <dbReference type="ARBA" id="ARBA00023150"/>
    </source>
</evidence>
<dbReference type="InterPro" id="IPR036688">
    <property type="entry name" value="MoeA_C_domain_IV_sf"/>
</dbReference>
<evidence type="ECO:0000256" key="7">
    <source>
        <dbReference type="ARBA" id="ARBA00022505"/>
    </source>
</evidence>
<dbReference type="SUPFAM" id="SSF63882">
    <property type="entry name" value="MoeA N-terminal region -like"/>
    <property type="match status" value="1"/>
</dbReference>
<dbReference type="InterPro" id="IPR005110">
    <property type="entry name" value="MoeA_linker/N"/>
</dbReference>
<dbReference type="Pfam" id="PF03454">
    <property type="entry name" value="MoeA_C"/>
    <property type="match status" value="1"/>
</dbReference>
<comment type="function">
    <text evidence="2 13">Catalyzes the insertion of molybdate into adenylated molybdopterin with the concomitant release of AMP.</text>
</comment>
<dbReference type="OrthoDB" id="9804758at2"/>
<dbReference type="InterPro" id="IPR008284">
    <property type="entry name" value="MoCF_biosynth_CS"/>
</dbReference>
<dbReference type="InterPro" id="IPR036425">
    <property type="entry name" value="MoaB/Mog-like_dom_sf"/>
</dbReference>
<protein>
    <recommendedName>
        <fullName evidence="6 13">Molybdopterin molybdenumtransferase</fullName>
        <ecNumber evidence="5 13">2.10.1.1</ecNumber>
    </recommendedName>
</protein>
<dbReference type="InterPro" id="IPR036135">
    <property type="entry name" value="MoeA_linker/N_sf"/>
</dbReference>
<comment type="pathway">
    <text evidence="3 13">Cofactor biosynthesis; molybdopterin biosynthesis.</text>
</comment>
<evidence type="ECO:0000256" key="13">
    <source>
        <dbReference type="RuleBase" id="RU365090"/>
    </source>
</evidence>
<dbReference type="NCBIfam" id="NF007960">
    <property type="entry name" value="PRK10680.1"/>
    <property type="match status" value="1"/>
</dbReference>
<gene>
    <name evidence="15" type="ORF">CRV11_01280</name>
</gene>
<dbReference type="InterPro" id="IPR005111">
    <property type="entry name" value="MoeA_C_domain_IV"/>
</dbReference>
<dbReference type="GO" id="GO:0005829">
    <property type="term" value="C:cytosol"/>
    <property type="evidence" value="ECO:0007669"/>
    <property type="project" value="TreeGrafter"/>
</dbReference>
<comment type="caution">
    <text evidence="15">The sequence shown here is derived from an EMBL/GenBank/DDBJ whole genome shotgun (WGS) entry which is preliminary data.</text>
</comment>
<dbReference type="Gene3D" id="2.170.190.11">
    <property type="entry name" value="Molybdopterin biosynthesis moea protein, domain 3"/>
    <property type="match status" value="1"/>
</dbReference>
<dbReference type="PROSITE" id="PS01079">
    <property type="entry name" value="MOCF_BIOSYNTHESIS_2"/>
    <property type="match status" value="1"/>
</dbReference>
<dbReference type="PANTHER" id="PTHR10192">
    <property type="entry name" value="MOLYBDOPTERIN BIOSYNTHESIS PROTEIN"/>
    <property type="match status" value="1"/>
</dbReference>
<comment type="catalytic activity">
    <reaction evidence="12">
        <text>adenylyl-molybdopterin + molybdate = Mo-molybdopterin + AMP + H(+)</text>
        <dbReference type="Rhea" id="RHEA:35047"/>
        <dbReference type="ChEBI" id="CHEBI:15378"/>
        <dbReference type="ChEBI" id="CHEBI:36264"/>
        <dbReference type="ChEBI" id="CHEBI:62727"/>
        <dbReference type="ChEBI" id="CHEBI:71302"/>
        <dbReference type="ChEBI" id="CHEBI:456215"/>
        <dbReference type="EC" id="2.10.1.1"/>
    </reaction>
</comment>
<keyword evidence="7 13" id="KW-0500">Molybdenum</keyword>
<keyword evidence="9 13" id="KW-0479">Metal-binding</keyword>
<evidence type="ECO:0000256" key="8">
    <source>
        <dbReference type="ARBA" id="ARBA00022679"/>
    </source>
</evidence>
<feature type="domain" description="MoaB/Mog" evidence="14">
    <location>
        <begin position="182"/>
        <end position="320"/>
    </location>
</feature>
<dbReference type="NCBIfam" id="TIGR00177">
    <property type="entry name" value="molyb_syn"/>
    <property type="match status" value="1"/>
</dbReference>
<dbReference type="CDD" id="cd00887">
    <property type="entry name" value="MoeA"/>
    <property type="match status" value="1"/>
</dbReference>
<keyword evidence="8 13" id="KW-0808">Transferase</keyword>
<dbReference type="InterPro" id="IPR038987">
    <property type="entry name" value="MoeA-like"/>
</dbReference>
<proteinExistence type="inferred from homology"/>
<dbReference type="GO" id="GO:0006777">
    <property type="term" value="P:Mo-molybdopterin cofactor biosynthetic process"/>
    <property type="evidence" value="ECO:0007669"/>
    <property type="project" value="UniProtKB-UniRule"/>
</dbReference>
<dbReference type="InterPro" id="IPR001453">
    <property type="entry name" value="MoaB/Mog_dom"/>
</dbReference>
<keyword evidence="10 13" id="KW-0460">Magnesium</keyword>
<dbReference type="SUPFAM" id="SSF53218">
    <property type="entry name" value="Molybdenum cofactor biosynthesis proteins"/>
    <property type="match status" value="1"/>
</dbReference>
<reference evidence="15 16" key="1">
    <citation type="journal article" date="2018" name="Genome Biol. Evol.">
        <title>Cladogenesis and Genomic Streamlining in Extracellular Endosymbionts of Tropical Stink Bugs.</title>
        <authorList>
            <person name="Otero-Bravo A."/>
            <person name="Goffredi S."/>
            <person name="Sabree Z.L."/>
        </authorList>
    </citation>
    <scope>NUCLEOTIDE SEQUENCE [LARGE SCALE GENOMIC DNA]</scope>
    <source>
        <strain evidence="15 16">SoET</strain>
    </source>
</reference>
<organism evidence="15 16">
    <name type="scientific">Candidatus Pantoea edessiphila</name>
    <dbReference type="NCBI Taxonomy" id="2044610"/>
    <lineage>
        <taxon>Bacteria</taxon>
        <taxon>Pseudomonadati</taxon>
        <taxon>Pseudomonadota</taxon>
        <taxon>Gammaproteobacteria</taxon>
        <taxon>Enterobacterales</taxon>
        <taxon>Erwiniaceae</taxon>
        <taxon>Pantoea</taxon>
    </lineage>
</organism>
<dbReference type="SUPFAM" id="SSF63867">
    <property type="entry name" value="MoeA C-terminal domain-like"/>
    <property type="match status" value="1"/>
</dbReference>
<evidence type="ECO:0000313" key="16">
    <source>
        <dbReference type="Proteomes" id="UP000296034"/>
    </source>
</evidence>
<evidence type="ECO:0000256" key="1">
    <source>
        <dbReference type="ARBA" id="ARBA00001946"/>
    </source>
</evidence>
<evidence type="ECO:0000256" key="3">
    <source>
        <dbReference type="ARBA" id="ARBA00005046"/>
    </source>
</evidence>
<dbReference type="FunFam" id="3.40.980.10:FF:000004">
    <property type="entry name" value="Molybdopterin molybdenumtransferase"/>
    <property type="match status" value="1"/>
</dbReference>
<dbReference type="NCBIfam" id="NF045515">
    <property type="entry name" value="Glp_gephyrin"/>
    <property type="match status" value="1"/>
</dbReference>
<evidence type="ECO:0000256" key="12">
    <source>
        <dbReference type="ARBA" id="ARBA00047317"/>
    </source>
</evidence>
<accession>A0A2P5SYY0</accession>
<evidence type="ECO:0000256" key="9">
    <source>
        <dbReference type="ARBA" id="ARBA00022723"/>
    </source>
</evidence>
<evidence type="ECO:0000313" key="15">
    <source>
        <dbReference type="EMBL" id="PPI87544.1"/>
    </source>
</evidence>
<comment type="cofactor">
    <cofactor evidence="1 13">
        <name>Mg(2+)</name>
        <dbReference type="ChEBI" id="CHEBI:18420"/>
    </cofactor>
</comment>
<dbReference type="Pfam" id="PF03453">
    <property type="entry name" value="MoeA_N"/>
    <property type="match status" value="1"/>
</dbReference>
<evidence type="ECO:0000256" key="2">
    <source>
        <dbReference type="ARBA" id="ARBA00002901"/>
    </source>
</evidence>
<evidence type="ECO:0000256" key="4">
    <source>
        <dbReference type="ARBA" id="ARBA00010763"/>
    </source>
</evidence>
<dbReference type="PANTHER" id="PTHR10192:SF5">
    <property type="entry name" value="GEPHYRIN"/>
    <property type="match status" value="1"/>
</dbReference>
<dbReference type="AlphaFoldDB" id="A0A2P5SYY0"/>